<accession>A0AAV3P158</accession>
<dbReference type="PANTHER" id="PTHR24559">
    <property type="entry name" value="TRANSPOSON TY3-I GAG-POL POLYPROTEIN"/>
    <property type="match status" value="1"/>
</dbReference>
<gene>
    <name evidence="3" type="ORF">LIER_05245</name>
</gene>
<evidence type="ECO:0000259" key="2">
    <source>
        <dbReference type="Pfam" id="PF00078"/>
    </source>
</evidence>
<dbReference type="InterPro" id="IPR043502">
    <property type="entry name" value="DNA/RNA_pol_sf"/>
</dbReference>
<name>A0AAV3P158_LITER</name>
<comment type="caution">
    <text evidence="3">The sequence shown here is derived from an EMBL/GenBank/DDBJ whole genome shotgun (WGS) entry which is preliminary data.</text>
</comment>
<dbReference type="AlphaFoldDB" id="A0AAV3P158"/>
<dbReference type="Pfam" id="PF00078">
    <property type="entry name" value="RVT_1"/>
    <property type="match status" value="1"/>
</dbReference>
<feature type="domain" description="Reverse transcriptase" evidence="2">
    <location>
        <begin position="115"/>
        <end position="238"/>
    </location>
</feature>
<dbReference type="EMBL" id="BAABME010000716">
    <property type="protein sequence ID" value="GAA0144928.1"/>
    <property type="molecule type" value="Genomic_DNA"/>
</dbReference>
<dbReference type="Proteomes" id="UP001454036">
    <property type="component" value="Unassembled WGS sequence"/>
</dbReference>
<evidence type="ECO:0000313" key="4">
    <source>
        <dbReference type="Proteomes" id="UP001454036"/>
    </source>
</evidence>
<proteinExistence type="predicted"/>
<feature type="compositionally biased region" description="Basic and acidic residues" evidence="1">
    <location>
        <begin position="60"/>
        <end position="76"/>
    </location>
</feature>
<dbReference type="PANTHER" id="PTHR24559:SF444">
    <property type="entry name" value="REVERSE TRANSCRIPTASE DOMAIN-CONTAINING PROTEIN"/>
    <property type="match status" value="1"/>
</dbReference>
<sequence length="254" mass="29343">MKFPTPGGIGEICGVQKKARICYRTSVPPLGKSKSERRKKRSRENHMEVNVIRNEEEEDNSPKEKDSGKKGEPHEEIKEISFERGNVNRTFQIGTKLGKEHRRNLIALIREYKDVFEDIPGIDPNIAVHRLYADPTFQPIKQKKGLFNDEKNKAIRKECGHEVFDFMDASRGYHQIKILPDDAEKTAFISGYDLYCWKVMSFGLKNASTTYQRMVNFIFASQIGRNMKIYVDDILVKSIPRRIICRIFGKLLTG</sequence>
<organism evidence="3 4">
    <name type="scientific">Lithospermum erythrorhizon</name>
    <name type="common">Purple gromwell</name>
    <name type="synonym">Lithospermum officinale var. erythrorhizon</name>
    <dbReference type="NCBI Taxonomy" id="34254"/>
    <lineage>
        <taxon>Eukaryota</taxon>
        <taxon>Viridiplantae</taxon>
        <taxon>Streptophyta</taxon>
        <taxon>Embryophyta</taxon>
        <taxon>Tracheophyta</taxon>
        <taxon>Spermatophyta</taxon>
        <taxon>Magnoliopsida</taxon>
        <taxon>eudicotyledons</taxon>
        <taxon>Gunneridae</taxon>
        <taxon>Pentapetalae</taxon>
        <taxon>asterids</taxon>
        <taxon>lamiids</taxon>
        <taxon>Boraginales</taxon>
        <taxon>Boraginaceae</taxon>
        <taxon>Boraginoideae</taxon>
        <taxon>Lithospermeae</taxon>
        <taxon>Lithospermum</taxon>
    </lineage>
</organism>
<dbReference type="InterPro" id="IPR043128">
    <property type="entry name" value="Rev_trsase/Diguanyl_cyclase"/>
</dbReference>
<evidence type="ECO:0000313" key="3">
    <source>
        <dbReference type="EMBL" id="GAA0144928.1"/>
    </source>
</evidence>
<dbReference type="Gene3D" id="3.30.70.270">
    <property type="match status" value="1"/>
</dbReference>
<reference evidence="3 4" key="1">
    <citation type="submission" date="2024-01" db="EMBL/GenBank/DDBJ databases">
        <title>The complete chloroplast genome sequence of Lithospermum erythrorhizon: insights into the phylogenetic relationship among Boraginaceae species and the maternal lineages of purple gromwells.</title>
        <authorList>
            <person name="Okada T."/>
            <person name="Watanabe K."/>
        </authorList>
    </citation>
    <scope>NUCLEOTIDE SEQUENCE [LARGE SCALE GENOMIC DNA]</scope>
</reference>
<dbReference type="SUPFAM" id="SSF56672">
    <property type="entry name" value="DNA/RNA polymerases"/>
    <property type="match status" value="1"/>
</dbReference>
<feature type="region of interest" description="Disordered" evidence="1">
    <location>
        <begin position="24"/>
        <end position="76"/>
    </location>
</feature>
<evidence type="ECO:0000256" key="1">
    <source>
        <dbReference type="SAM" id="MobiDB-lite"/>
    </source>
</evidence>
<dbReference type="InterPro" id="IPR000477">
    <property type="entry name" value="RT_dom"/>
</dbReference>
<dbReference type="InterPro" id="IPR053134">
    <property type="entry name" value="RNA-dir_DNA_polymerase"/>
</dbReference>
<keyword evidence="4" id="KW-1185">Reference proteome</keyword>
<dbReference type="CDD" id="cd01647">
    <property type="entry name" value="RT_LTR"/>
    <property type="match status" value="1"/>
</dbReference>
<protein>
    <recommendedName>
        <fullName evidence="2">Reverse transcriptase domain-containing protein</fullName>
    </recommendedName>
</protein>